<sequence length="262" mass="29180">MNKTNTKFLVTTALFIAISIIIKAFGISITGGGIVIMKINFSAIFYLLPGLLFGPLYGAIAGGATDLLGFLINPTGSYIPIFTLTNILAGFLPALLWKKVKLFSTNILKKVYIAVFVLIFIIGMINSIINFISKPSISKTFLNLGKNSSYAGLVFVITSIIGITVFIINEIIEKKFKKFYFTYLSCDFFKIFISVGLSGLLVSTLNTIFMLIFTPALYEKGFMILWFPRIVQTIIMTMINSYALSILMYLYNFIDKKSLSRA</sequence>
<dbReference type="AlphaFoldDB" id="Q97GE9"/>
<dbReference type="RefSeq" id="WP_010965714.1">
    <property type="nucleotide sequence ID" value="NC_003030.1"/>
</dbReference>
<evidence type="ECO:0000256" key="1">
    <source>
        <dbReference type="SAM" id="Phobius"/>
    </source>
</evidence>
<protein>
    <submittedName>
        <fullName evidence="2">Uncharacterized conserved membrane protein</fullName>
    </submittedName>
</protein>
<feature type="transmembrane region" description="Helical" evidence="1">
    <location>
        <begin position="109"/>
        <end position="129"/>
    </location>
</feature>
<dbReference type="InterPro" id="IPR024529">
    <property type="entry name" value="ECF_trnsprt_substrate-spec"/>
</dbReference>
<organism evidence="2 3">
    <name type="scientific">Clostridium acetobutylicum (strain ATCC 824 / DSM 792 / JCM 1419 / IAM 19013 / LMG 5710 / NBRC 13948 / NRRL B-527 / VKM B-1787 / 2291 / W)</name>
    <dbReference type="NCBI Taxonomy" id="272562"/>
    <lineage>
        <taxon>Bacteria</taxon>
        <taxon>Bacillati</taxon>
        <taxon>Bacillota</taxon>
        <taxon>Clostridia</taxon>
        <taxon>Eubacteriales</taxon>
        <taxon>Clostridiaceae</taxon>
        <taxon>Clostridium</taxon>
    </lineage>
</organism>
<dbReference type="PIR" id="B97198">
    <property type="entry name" value="B97198"/>
</dbReference>
<keyword evidence="1" id="KW-1133">Transmembrane helix</keyword>
<keyword evidence="1" id="KW-0472">Membrane</keyword>
<feature type="transmembrane region" description="Helical" evidence="1">
    <location>
        <begin position="149"/>
        <end position="168"/>
    </location>
</feature>
<dbReference type="Gene3D" id="1.10.1760.20">
    <property type="match status" value="1"/>
</dbReference>
<reference evidence="2 3" key="1">
    <citation type="journal article" date="2001" name="J. Bacteriol.">
        <title>Genome sequence and comparative analysis of the solvent-producing bacterium Clostridium acetobutylicum.</title>
        <authorList>
            <person name="Nolling J."/>
            <person name="Breton G."/>
            <person name="Omelchenko M.V."/>
            <person name="Makarova K.S."/>
            <person name="Zeng Q."/>
            <person name="Gibson R."/>
            <person name="Lee H.M."/>
            <person name="Dubois J."/>
            <person name="Qiu D."/>
            <person name="Hitti J."/>
            <person name="Wolf Y.I."/>
            <person name="Tatusov R.L."/>
            <person name="Sabathe F."/>
            <person name="Doucette-Stamm L."/>
            <person name="Soucaille P."/>
            <person name="Daly M.J."/>
            <person name="Bennett G.N."/>
            <person name="Koonin E.V."/>
            <person name="Smith D.R."/>
        </authorList>
    </citation>
    <scope>NUCLEOTIDE SEQUENCE [LARGE SCALE GENOMIC DNA]</scope>
    <source>
        <strain evidence="3">ATCC 824 / DSM 792 / JCM 1419 / LMG 5710 / VKM B-1787</strain>
    </source>
</reference>
<name>Q97GE9_CLOAB</name>
<dbReference type="PATRIC" id="fig|272562.8.peg.2615"/>
<dbReference type="GO" id="GO:0022857">
    <property type="term" value="F:transmembrane transporter activity"/>
    <property type="evidence" value="ECO:0007669"/>
    <property type="project" value="InterPro"/>
</dbReference>
<dbReference type="NCBIfam" id="TIGR04518">
    <property type="entry name" value="ECF_S_folT_fam"/>
    <property type="match status" value="1"/>
</dbReference>
<dbReference type="OrthoDB" id="4624at2"/>
<dbReference type="eggNOG" id="COG3275">
    <property type="taxonomic scope" value="Bacteria"/>
</dbReference>
<proteinExistence type="predicted"/>
<evidence type="ECO:0000313" key="3">
    <source>
        <dbReference type="Proteomes" id="UP000000814"/>
    </source>
</evidence>
<dbReference type="Pfam" id="PF12822">
    <property type="entry name" value="ECF_trnsprt"/>
    <property type="match status" value="1"/>
</dbReference>
<keyword evidence="1" id="KW-0812">Transmembrane</keyword>
<dbReference type="TCDB" id="2.A.88.2.1">
    <property type="family name" value="the vitamin uptake transporter (vut) family"/>
</dbReference>
<feature type="transmembrane region" description="Helical" evidence="1">
    <location>
        <begin position="44"/>
        <end position="72"/>
    </location>
</feature>
<dbReference type="InterPro" id="IPR030949">
    <property type="entry name" value="ECF_S_folate_fam"/>
</dbReference>
<keyword evidence="3" id="KW-1185">Reference proteome</keyword>
<dbReference type="Proteomes" id="UP000000814">
    <property type="component" value="Chromosome"/>
</dbReference>
<feature type="transmembrane region" description="Helical" evidence="1">
    <location>
        <begin position="230"/>
        <end position="251"/>
    </location>
</feature>
<dbReference type="STRING" id="272562.CA_C2418"/>
<feature type="transmembrane region" description="Helical" evidence="1">
    <location>
        <begin position="78"/>
        <end position="97"/>
    </location>
</feature>
<dbReference type="HOGENOM" id="CLU_1056499_0_0_9"/>
<dbReference type="KEGG" id="cac:CA_C2418"/>
<dbReference type="GeneID" id="44998897"/>
<evidence type="ECO:0000313" key="2">
    <source>
        <dbReference type="EMBL" id="AAK80373.1"/>
    </source>
</evidence>
<accession>Q97GE9</accession>
<dbReference type="EMBL" id="AE001437">
    <property type="protein sequence ID" value="AAK80373.1"/>
    <property type="molecule type" value="Genomic_DNA"/>
</dbReference>
<feature type="transmembrane region" description="Helical" evidence="1">
    <location>
        <begin position="12"/>
        <end position="37"/>
    </location>
</feature>
<gene>
    <name evidence="2" type="ordered locus">CA_C2418</name>
</gene>
<feature type="transmembrane region" description="Helical" evidence="1">
    <location>
        <begin position="188"/>
        <end position="218"/>
    </location>
</feature>